<gene>
    <name evidence="3" type="ORF">ASPVEDRAFT_375445</name>
</gene>
<dbReference type="InterPro" id="IPR054289">
    <property type="entry name" value="DUF7025"/>
</dbReference>
<dbReference type="AlphaFoldDB" id="A0A1L9Q274"/>
<dbReference type="Pfam" id="PF22942">
    <property type="entry name" value="DUF7025"/>
    <property type="match status" value="1"/>
</dbReference>
<sequence>MSLPTKRKSSFTQMGRPSKAPRSSSTPIEPSEPHEPLLIHRTMCNLKKSHYDHPRLADYHDAPRLFLGDSRASNLRGEDSMEDTEKYMEEHKDAGFIWIKNYSCNAYHDFIGDMFIPLRPPRHPMNENIARHFFVLEAHGDEAQPDSEEIVIVAEDLQDKMEDLIKIPTQSISTSSDTGETKTAIDRLYVHLRQHHNPAGEIDDQLECLLSVVETVFANDYEEADGSFSRGTVTKGHLAKLFRPNEIIVTSRGGHPRAYLLNDWPGWFGNVLSLPCVTWSFDGQFFQEVERIDLKWTFGDEEEVPITDLAVHPLRFDKATEARLIKRGQRFWQCRESRFISYAPSSPTIAIATVHIMIFSGYWSIYADNQPLVSYSLHARCENLRPCTYRGNR</sequence>
<dbReference type="Proteomes" id="UP000184073">
    <property type="component" value="Unassembled WGS sequence"/>
</dbReference>
<dbReference type="VEuPathDB" id="FungiDB:ASPVEDRAFT_375445"/>
<dbReference type="PANTHER" id="PTHR46411:SF2">
    <property type="entry name" value="AAA+ ATPASE DOMAIN-CONTAINING PROTEIN"/>
    <property type="match status" value="1"/>
</dbReference>
<feature type="compositionally biased region" description="Polar residues" evidence="1">
    <location>
        <begin position="10"/>
        <end position="28"/>
    </location>
</feature>
<dbReference type="RefSeq" id="XP_040673588.1">
    <property type="nucleotide sequence ID" value="XM_040811506.1"/>
</dbReference>
<feature type="region of interest" description="Disordered" evidence="1">
    <location>
        <begin position="1"/>
        <end position="36"/>
    </location>
</feature>
<dbReference type="OrthoDB" id="10042665at2759"/>
<dbReference type="PANTHER" id="PTHR46411">
    <property type="entry name" value="FAMILY ATPASE, PUTATIVE-RELATED"/>
    <property type="match status" value="1"/>
</dbReference>
<protein>
    <recommendedName>
        <fullName evidence="2">DUF7025 domain-containing protein</fullName>
    </recommendedName>
</protein>
<feature type="domain" description="DUF7025" evidence="2">
    <location>
        <begin position="226"/>
        <end position="317"/>
    </location>
</feature>
<proteinExistence type="predicted"/>
<organism evidence="3 4">
    <name type="scientific">Aspergillus versicolor CBS 583.65</name>
    <dbReference type="NCBI Taxonomy" id="1036611"/>
    <lineage>
        <taxon>Eukaryota</taxon>
        <taxon>Fungi</taxon>
        <taxon>Dikarya</taxon>
        <taxon>Ascomycota</taxon>
        <taxon>Pezizomycotina</taxon>
        <taxon>Eurotiomycetes</taxon>
        <taxon>Eurotiomycetidae</taxon>
        <taxon>Eurotiales</taxon>
        <taxon>Aspergillaceae</taxon>
        <taxon>Aspergillus</taxon>
        <taxon>Aspergillus subgen. Nidulantes</taxon>
    </lineage>
</organism>
<reference evidence="4" key="1">
    <citation type="journal article" date="2017" name="Genome Biol.">
        <title>Comparative genomics reveals high biological diversity and specific adaptations in the industrially and medically important fungal genus Aspergillus.</title>
        <authorList>
            <person name="de Vries R.P."/>
            <person name="Riley R."/>
            <person name="Wiebenga A."/>
            <person name="Aguilar-Osorio G."/>
            <person name="Amillis S."/>
            <person name="Uchima C.A."/>
            <person name="Anderluh G."/>
            <person name="Asadollahi M."/>
            <person name="Askin M."/>
            <person name="Barry K."/>
            <person name="Battaglia E."/>
            <person name="Bayram O."/>
            <person name="Benocci T."/>
            <person name="Braus-Stromeyer S.A."/>
            <person name="Caldana C."/>
            <person name="Canovas D."/>
            <person name="Cerqueira G.C."/>
            <person name="Chen F."/>
            <person name="Chen W."/>
            <person name="Choi C."/>
            <person name="Clum A."/>
            <person name="Dos Santos R.A."/>
            <person name="Damasio A.R."/>
            <person name="Diallinas G."/>
            <person name="Emri T."/>
            <person name="Fekete E."/>
            <person name="Flipphi M."/>
            <person name="Freyberg S."/>
            <person name="Gallo A."/>
            <person name="Gournas C."/>
            <person name="Habgood R."/>
            <person name="Hainaut M."/>
            <person name="Harispe M.L."/>
            <person name="Henrissat B."/>
            <person name="Hilden K.S."/>
            <person name="Hope R."/>
            <person name="Hossain A."/>
            <person name="Karabika E."/>
            <person name="Karaffa L."/>
            <person name="Karanyi Z."/>
            <person name="Krasevec N."/>
            <person name="Kuo A."/>
            <person name="Kusch H."/>
            <person name="LaButti K."/>
            <person name="Lagendijk E.L."/>
            <person name="Lapidus A."/>
            <person name="Levasseur A."/>
            <person name="Lindquist E."/>
            <person name="Lipzen A."/>
            <person name="Logrieco A.F."/>
            <person name="MacCabe A."/>
            <person name="Maekelae M.R."/>
            <person name="Malavazi I."/>
            <person name="Melin P."/>
            <person name="Meyer V."/>
            <person name="Mielnichuk N."/>
            <person name="Miskei M."/>
            <person name="Molnar A.P."/>
            <person name="Mule G."/>
            <person name="Ngan C.Y."/>
            <person name="Orejas M."/>
            <person name="Orosz E."/>
            <person name="Ouedraogo J.P."/>
            <person name="Overkamp K.M."/>
            <person name="Park H.-S."/>
            <person name="Perrone G."/>
            <person name="Piumi F."/>
            <person name="Punt P.J."/>
            <person name="Ram A.F."/>
            <person name="Ramon A."/>
            <person name="Rauscher S."/>
            <person name="Record E."/>
            <person name="Riano-Pachon D.M."/>
            <person name="Robert V."/>
            <person name="Roehrig J."/>
            <person name="Ruller R."/>
            <person name="Salamov A."/>
            <person name="Salih N.S."/>
            <person name="Samson R.A."/>
            <person name="Sandor E."/>
            <person name="Sanguinetti M."/>
            <person name="Schuetze T."/>
            <person name="Sepcic K."/>
            <person name="Shelest E."/>
            <person name="Sherlock G."/>
            <person name="Sophianopoulou V."/>
            <person name="Squina F.M."/>
            <person name="Sun H."/>
            <person name="Susca A."/>
            <person name="Todd R.B."/>
            <person name="Tsang A."/>
            <person name="Unkles S.E."/>
            <person name="van de Wiele N."/>
            <person name="van Rossen-Uffink D."/>
            <person name="Oliveira J.V."/>
            <person name="Vesth T.C."/>
            <person name="Visser J."/>
            <person name="Yu J.-H."/>
            <person name="Zhou M."/>
            <person name="Andersen M.R."/>
            <person name="Archer D.B."/>
            <person name="Baker S.E."/>
            <person name="Benoit I."/>
            <person name="Brakhage A.A."/>
            <person name="Braus G.H."/>
            <person name="Fischer R."/>
            <person name="Frisvad J.C."/>
            <person name="Goldman G.H."/>
            <person name="Houbraken J."/>
            <person name="Oakley B."/>
            <person name="Pocsi I."/>
            <person name="Scazzocchio C."/>
            <person name="Seiboth B."/>
            <person name="vanKuyk P.A."/>
            <person name="Wortman J."/>
            <person name="Dyer P.S."/>
            <person name="Grigoriev I.V."/>
        </authorList>
    </citation>
    <scope>NUCLEOTIDE SEQUENCE [LARGE SCALE GENOMIC DNA]</scope>
    <source>
        <strain evidence="4">CBS 583.65</strain>
    </source>
</reference>
<evidence type="ECO:0000259" key="2">
    <source>
        <dbReference type="Pfam" id="PF22942"/>
    </source>
</evidence>
<name>A0A1L9Q274_ASPVE</name>
<dbReference type="GeneID" id="63727017"/>
<accession>A0A1L9Q274</accession>
<keyword evidence="4" id="KW-1185">Reference proteome</keyword>
<dbReference type="STRING" id="1036611.A0A1L9Q274"/>
<evidence type="ECO:0000313" key="3">
    <source>
        <dbReference type="EMBL" id="OJJ07826.1"/>
    </source>
</evidence>
<evidence type="ECO:0000256" key="1">
    <source>
        <dbReference type="SAM" id="MobiDB-lite"/>
    </source>
</evidence>
<dbReference type="EMBL" id="KV878138">
    <property type="protein sequence ID" value="OJJ07826.1"/>
    <property type="molecule type" value="Genomic_DNA"/>
</dbReference>
<evidence type="ECO:0000313" key="4">
    <source>
        <dbReference type="Proteomes" id="UP000184073"/>
    </source>
</evidence>